<dbReference type="GO" id="GO:0004523">
    <property type="term" value="F:RNA-DNA hybrid ribonuclease activity"/>
    <property type="evidence" value="ECO:0007669"/>
    <property type="project" value="UniProtKB-EC"/>
</dbReference>
<dbReference type="Gene3D" id="3.10.10.10">
    <property type="entry name" value="HIV Type 1 Reverse Transcriptase, subunit A, domain 1"/>
    <property type="match status" value="1"/>
</dbReference>
<dbReference type="GO" id="GO:0003676">
    <property type="term" value="F:nucleic acid binding"/>
    <property type="evidence" value="ECO:0007669"/>
    <property type="project" value="InterPro"/>
</dbReference>
<dbReference type="FunFam" id="3.30.420.10:FF:000063">
    <property type="entry name" value="Retrovirus-related Pol polyprotein from transposon 297-like Protein"/>
    <property type="match status" value="1"/>
</dbReference>
<feature type="region of interest" description="Disordered" evidence="4">
    <location>
        <begin position="256"/>
        <end position="285"/>
    </location>
</feature>
<reference evidence="7" key="2">
    <citation type="submission" date="2025-08" db="UniProtKB">
        <authorList>
            <consortium name="Ensembl"/>
        </authorList>
    </citation>
    <scope>IDENTIFICATION</scope>
</reference>
<evidence type="ECO:0000313" key="7">
    <source>
        <dbReference type="Ensembl" id="ENSPMRP00000002929.1"/>
    </source>
</evidence>
<feature type="compositionally biased region" description="Basic and acidic residues" evidence="4">
    <location>
        <begin position="1319"/>
        <end position="1334"/>
    </location>
</feature>
<dbReference type="Pfam" id="PF17919">
    <property type="entry name" value="RT_RNaseH_2"/>
    <property type="match status" value="1"/>
</dbReference>
<dbReference type="FunFam" id="1.10.340.70:FF:000003">
    <property type="entry name" value="Protein CBG25708"/>
    <property type="match status" value="1"/>
</dbReference>
<dbReference type="Gene3D" id="3.30.70.270">
    <property type="match status" value="2"/>
</dbReference>
<dbReference type="Pfam" id="PF17921">
    <property type="entry name" value="Integrase_H2C2"/>
    <property type="match status" value="1"/>
</dbReference>
<dbReference type="OMA" id="ENRIAMH"/>
<dbReference type="Gene3D" id="3.10.20.370">
    <property type="match status" value="1"/>
</dbReference>
<feature type="region of interest" description="Disordered" evidence="4">
    <location>
        <begin position="1249"/>
        <end position="1358"/>
    </location>
</feature>
<dbReference type="InterPro" id="IPR043128">
    <property type="entry name" value="Rev_trsase/Diguanyl_cyclase"/>
</dbReference>
<dbReference type="GeneTree" id="ENSGT00940000166838"/>
<comment type="similarity">
    <text evidence="1">Belongs to the beta type-B retroviral polymerase family. HERV class-II K(HML-2) pol subfamily.</text>
</comment>
<dbReference type="InterPro" id="IPR012337">
    <property type="entry name" value="RNaseH-like_sf"/>
</dbReference>
<reference evidence="7 8" key="1">
    <citation type="journal article" date="2019" name="Proc. Natl. Acad. Sci. U.S.A.">
        <title>Regulatory changes in pterin and carotenoid genes underlie balanced color polymorphisms in the wall lizard.</title>
        <authorList>
            <person name="Andrade P."/>
            <person name="Pinho C."/>
            <person name="Perez I de Lanuza G."/>
            <person name="Afonso S."/>
            <person name="Brejcha J."/>
            <person name="Rubin C.J."/>
            <person name="Wallerman O."/>
            <person name="Pereira P."/>
            <person name="Sabatino S.J."/>
            <person name="Bellati A."/>
            <person name="Pellitteri-Rosa D."/>
            <person name="Bosakova Z."/>
            <person name="Bunikis I."/>
            <person name="Carretero M.A."/>
            <person name="Feiner N."/>
            <person name="Marsik P."/>
            <person name="Pauperio F."/>
            <person name="Salvi D."/>
            <person name="Soler L."/>
            <person name="While G.M."/>
            <person name="Uller T."/>
            <person name="Font E."/>
            <person name="Andersson L."/>
            <person name="Carneiro M."/>
        </authorList>
    </citation>
    <scope>NUCLEOTIDE SEQUENCE</scope>
</reference>
<dbReference type="InterPro" id="IPR043502">
    <property type="entry name" value="DNA/RNA_pol_sf"/>
</dbReference>
<evidence type="ECO:0000256" key="4">
    <source>
        <dbReference type="SAM" id="MobiDB-lite"/>
    </source>
</evidence>
<accession>A0A670HT71</accession>
<feature type="domain" description="Integrase catalytic" evidence="6">
    <location>
        <begin position="1019"/>
        <end position="1169"/>
    </location>
</feature>
<dbReference type="InterPro" id="IPR021109">
    <property type="entry name" value="Peptidase_aspartic_dom_sf"/>
</dbReference>
<evidence type="ECO:0000256" key="2">
    <source>
        <dbReference type="ARBA" id="ARBA00012180"/>
    </source>
</evidence>
<feature type="compositionally biased region" description="Basic and acidic residues" evidence="4">
    <location>
        <begin position="184"/>
        <end position="202"/>
    </location>
</feature>
<dbReference type="FunFam" id="3.30.70.270:FF:000026">
    <property type="entry name" value="Transposon Ty3-G Gag-Pol polyprotein"/>
    <property type="match status" value="1"/>
</dbReference>
<keyword evidence="8" id="KW-1185">Reference proteome</keyword>
<dbReference type="Gene3D" id="2.40.70.10">
    <property type="entry name" value="Acid Proteases"/>
    <property type="match status" value="1"/>
</dbReference>
<dbReference type="Pfam" id="PF00665">
    <property type="entry name" value="rve"/>
    <property type="match status" value="1"/>
</dbReference>
<dbReference type="InterPro" id="IPR036397">
    <property type="entry name" value="RNaseH_sf"/>
</dbReference>
<dbReference type="GO" id="GO:0015074">
    <property type="term" value="P:DNA integration"/>
    <property type="evidence" value="ECO:0007669"/>
    <property type="project" value="InterPro"/>
</dbReference>
<feature type="compositionally biased region" description="Basic and acidic residues" evidence="4">
    <location>
        <begin position="1288"/>
        <end position="1302"/>
    </location>
</feature>
<evidence type="ECO:0000259" key="6">
    <source>
        <dbReference type="PROSITE" id="PS50994"/>
    </source>
</evidence>
<evidence type="ECO:0000313" key="8">
    <source>
        <dbReference type="Proteomes" id="UP000472272"/>
    </source>
</evidence>
<dbReference type="InterPro" id="IPR041588">
    <property type="entry name" value="Integrase_H2C2"/>
</dbReference>
<protein>
    <recommendedName>
        <fullName evidence="3">Gypsy retrotransposon integrase-like protein 1</fullName>
        <ecNumber evidence="2">3.1.26.4</ecNumber>
    </recommendedName>
</protein>
<dbReference type="InterPro" id="IPR000477">
    <property type="entry name" value="RT_dom"/>
</dbReference>
<dbReference type="SUPFAM" id="SSF50630">
    <property type="entry name" value="Acid proteases"/>
    <property type="match status" value="1"/>
</dbReference>
<dbReference type="Ensembl" id="ENSPMRT00000003136.1">
    <property type="protein sequence ID" value="ENSPMRP00000002929.1"/>
    <property type="gene ID" value="ENSPMRG00000002107.1"/>
</dbReference>
<evidence type="ECO:0000256" key="1">
    <source>
        <dbReference type="ARBA" id="ARBA00010879"/>
    </source>
</evidence>
<dbReference type="PROSITE" id="PS50994">
    <property type="entry name" value="INTEGRASE"/>
    <property type="match status" value="1"/>
</dbReference>
<evidence type="ECO:0000256" key="3">
    <source>
        <dbReference type="ARBA" id="ARBA00039658"/>
    </source>
</evidence>
<dbReference type="InterPro" id="IPR001584">
    <property type="entry name" value="Integrase_cat-core"/>
</dbReference>
<dbReference type="InterPro" id="IPR041577">
    <property type="entry name" value="RT_RNaseH_2"/>
</dbReference>
<dbReference type="PANTHER" id="PTHR37984:SF12">
    <property type="entry name" value="RIBONUCLEASE H"/>
    <property type="match status" value="1"/>
</dbReference>
<feature type="region of interest" description="Disordered" evidence="4">
    <location>
        <begin position="165"/>
        <end position="228"/>
    </location>
</feature>
<dbReference type="Gene3D" id="3.30.420.10">
    <property type="entry name" value="Ribonuclease H-like superfamily/Ribonuclease H"/>
    <property type="match status" value="1"/>
</dbReference>
<dbReference type="Proteomes" id="UP000472272">
    <property type="component" value="Chromosome 1"/>
</dbReference>
<dbReference type="FunFam" id="3.10.20.370:FF:000001">
    <property type="entry name" value="Retrovirus-related Pol polyprotein from transposon 17.6-like protein"/>
    <property type="match status" value="1"/>
</dbReference>
<evidence type="ECO:0000259" key="5">
    <source>
        <dbReference type="PROSITE" id="PS50878"/>
    </source>
</evidence>
<name>A0A670HT71_PODMU</name>
<dbReference type="PROSITE" id="PS50878">
    <property type="entry name" value="RT_POL"/>
    <property type="match status" value="1"/>
</dbReference>
<sequence>MATDNSFLPFNPASRDWEAYASRFTFLLEAKGVTDEEDAKKRVIFFSVCGEETFEIARALLAPEDVATVPYKTIMEQLKGHFSPQPSVVARRNAFYAKRQAPGETITGFVTSLRQAARFCNFSELENMLRDRLVGGLKDEKLQRRLYAKKELTFQVALEEALTTEAAERSTQEARPSQPSQPRVHHEDLTDDSGSDKEEVHRVQQRTQAAHIPQLPRREGGNCASCGESHERRTCRFRNAECRQCRKLGHIARVCRARPTRRQASDDQSKSPRSRGPTHQGNSTELTDFQVYQLPHPNVEKIYVEVQIEGAPCRMELDTGSTLSIISAKTLRKLCPTGGPKLRPAPFTLRDFQKRKVPTMGVGTFRVQYRGRTRQLDLLVVKGPYISLLGLAWFGPLGLAFTGVNHTSLQVDVDAICKEFPGVFDGKLGQYTGPPIALQLDPAVRPVRLKARRVPFALKPRIDEELDRLVEQGVLEPVPNAPWETPIVTPVKPNGSVRICADYKCTINKALTAHAYPVPVVSHVLATLAGSKIFGKLDLAQAYQQLPVDEATAEAQTIATHRGAFRVKRLQFGVSVAPGIFQNLMDSLLKGIPGVTPFFDDVLIAGPTPEEFEDRLRTVLHRFQTAGLKVKREKCLLGVPQVDFLGFMVDAEGVHPTGDKVRAICDAPAPKNKTELQAFLGLLNFYHSFLPHKAAVVEPLHRLLDKRAPWVWGQRQEAAFQAVKDLLVSNSVLAHFDERLPVVLACDASPYGIGTVLGHQLPDGREVPVAYFSQTLNATERNYSQIDKEGLAIVKGVKKFHDFLYGRPFTVVTDQKPLLGLFAPEKQTPQVLSPHVLRWSIFLASYQYALIYRPGKAMGHADALSRLPLPETGPDPAPAQEVMSLELLTDRPIQAQEVAHHSKKDRVISRVLDWVWRGWPSSSPGPEFAGYTTRKHELSAHKGCLLWGSRVVVPQPLRKRVLTALHETHPGVVRMKALARSYVWWPGIDGEIEAWVKHCQACQESRPDPPRAPVQSWESARAPWSRLHVDFAGPFQGKTFFIVVDSYTKWLEVALVPSTSTSAAIRVLRRLFATHGLPDTLVSDNGTAFTSGEFQTFTAQNAIRHIRSAPFHPATNGQAERMVRTTKDTLRRMTQGDWEYRLATFLLAQHSTPSSTTGRSPAELLMGRRLAIRLDRLHPDRAQDEVVVGEGRNPRTFEAQDPVYAKNFGAGPAWVPATVTRVTGPVSYEVLTDGGQCWRRHCDQIRRRFPGENQEEERAEESQGKRGAVRPIEHEGPAGEAESVNTERTCEAERTPEPEPRLSEPVAPDQTAPSQPASLEHEPEPEPRTREHPRPQRTRRPPAYLEDYECDLPGRTGT</sequence>
<reference evidence="7" key="3">
    <citation type="submission" date="2025-09" db="UniProtKB">
        <authorList>
            <consortium name="Ensembl"/>
        </authorList>
    </citation>
    <scope>IDENTIFICATION</scope>
</reference>
<proteinExistence type="inferred from homology"/>
<dbReference type="SUPFAM" id="SSF56672">
    <property type="entry name" value="DNA/RNA polymerases"/>
    <property type="match status" value="1"/>
</dbReference>
<feature type="domain" description="Reverse transcriptase" evidence="5">
    <location>
        <begin position="471"/>
        <end position="649"/>
    </location>
</feature>
<dbReference type="SUPFAM" id="SSF53098">
    <property type="entry name" value="Ribonuclease H-like"/>
    <property type="match status" value="1"/>
</dbReference>
<organism evidence="7 8">
    <name type="scientific">Podarcis muralis</name>
    <name type="common">Wall lizard</name>
    <name type="synonym">Lacerta muralis</name>
    <dbReference type="NCBI Taxonomy" id="64176"/>
    <lineage>
        <taxon>Eukaryota</taxon>
        <taxon>Metazoa</taxon>
        <taxon>Chordata</taxon>
        <taxon>Craniata</taxon>
        <taxon>Vertebrata</taxon>
        <taxon>Euteleostomi</taxon>
        <taxon>Lepidosauria</taxon>
        <taxon>Squamata</taxon>
        <taxon>Bifurcata</taxon>
        <taxon>Unidentata</taxon>
        <taxon>Episquamata</taxon>
        <taxon>Laterata</taxon>
        <taxon>Lacertibaenia</taxon>
        <taxon>Lacertidae</taxon>
        <taxon>Podarcis</taxon>
    </lineage>
</organism>
<dbReference type="CDD" id="cd09274">
    <property type="entry name" value="RNase_HI_RT_Ty3"/>
    <property type="match status" value="1"/>
</dbReference>
<dbReference type="Gene3D" id="1.10.340.70">
    <property type="match status" value="1"/>
</dbReference>
<dbReference type="Pfam" id="PF00078">
    <property type="entry name" value="RVT_1"/>
    <property type="match status" value="1"/>
</dbReference>
<dbReference type="InterPro" id="IPR050951">
    <property type="entry name" value="Retrovirus_Pol_polyprotein"/>
</dbReference>
<dbReference type="EC" id="3.1.26.4" evidence="2"/>
<dbReference type="CDD" id="cd01647">
    <property type="entry name" value="RT_LTR"/>
    <property type="match status" value="1"/>
</dbReference>
<dbReference type="PANTHER" id="PTHR37984">
    <property type="entry name" value="PROTEIN CBG26694"/>
    <property type="match status" value="1"/>
</dbReference>